<keyword evidence="3" id="KW-1185">Reference proteome</keyword>
<dbReference type="InterPro" id="IPR036291">
    <property type="entry name" value="NAD(P)-bd_dom_sf"/>
</dbReference>
<proteinExistence type="predicted"/>
<feature type="domain" description="NAD-dependent epimerase/dehydratase" evidence="1">
    <location>
        <begin position="16"/>
        <end position="225"/>
    </location>
</feature>
<dbReference type="Proteomes" id="UP000830198">
    <property type="component" value="Chromosome"/>
</dbReference>
<dbReference type="PANTHER" id="PTHR43245:SF13">
    <property type="entry name" value="UDP-D-APIOSE_UDP-D-XYLOSE SYNTHASE 2"/>
    <property type="match status" value="1"/>
</dbReference>
<gene>
    <name evidence="2" type="ORF">MYF79_18065</name>
</gene>
<evidence type="ECO:0000313" key="2">
    <source>
        <dbReference type="EMBL" id="UPK66846.1"/>
    </source>
</evidence>
<dbReference type="RefSeq" id="WP_247809047.1">
    <property type="nucleotide sequence ID" value="NZ_CP095855.1"/>
</dbReference>
<dbReference type="SUPFAM" id="SSF51735">
    <property type="entry name" value="NAD(P)-binding Rossmann-fold domains"/>
    <property type="match status" value="1"/>
</dbReference>
<evidence type="ECO:0000259" key="1">
    <source>
        <dbReference type="Pfam" id="PF01370"/>
    </source>
</evidence>
<dbReference type="InterPro" id="IPR050177">
    <property type="entry name" value="Lipid_A_modif_metabolic_enz"/>
</dbReference>
<reference evidence="2 3" key="1">
    <citation type="submission" date="2022-04" db="EMBL/GenBank/DDBJ databases">
        <title>The arsenic-methylating capacity of Chitinophaga filiformis YT5 during chitin decomposition.</title>
        <authorList>
            <person name="Chen G."/>
            <person name="Liang Y."/>
        </authorList>
    </citation>
    <scope>NUCLEOTIDE SEQUENCE [LARGE SCALE GENOMIC DNA]</scope>
    <source>
        <strain evidence="2 3">YT5</strain>
    </source>
</reference>
<dbReference type="Gene3D" id="3.40.50.720">
    <property type="entry name" value="NAD(P)-binding Rossmann-like Domain"/>
    <property type="match status" value="1"/>
</dbReference>
<dbReference type="EMBL" id="CP095855">
    <property type="protein sequence ID" value="UPK66846.1"/>
    <property type="molecule type" value="Genomic_DNA"/>
</dbReference>
<name>A0ABY4HSV9_CHIFI</name>
<protein>
    <submittedName>
        <fullName evidence="2">NAD-dependent epimerase/dehydratase family protein</fullName>
    </submittedName>
</protein>
<organism evidence="2 3">
    <name type="scientific">Chitinophaga filiformis</name>
    <name type="common">Myxococcus filiformis</name>
    <name type="synonym">Flexibacter filiformis</name>
    <dbReference type="NCBI Taxonomy" id="104663"/>
    <lineage>
        <taxon>Bacteria</taxon>
        <taxon>Pseudomonadati</taxon>
        <taxon>Bacteroidota</taxon>
        <taxon>Chitinophagia</taxon>
        <taxon>Chitinophagales</taxon>
        <taxon>Chitinophagaceae</taxon>
        <taxon>Chitinophaga</taxon>
    </lineage>
</organism>
<dbReference type="InterPro" id="IPR001509">
    <property type="entry name" value="Epimerase_deHydtase"/>
</dbReference>
<accession>A0ABY4HSV9</accession>
<dbReference type="PANTHER" id="PTHR43245">
    <property type="entry name" value="BIFUNCTIONAL POLYMYXIN RESISTANCE PROTEIN ARNA"/>
    <property type="match status" value="1"/>
</dbReference>
<evidence type="ECO:0000313" key="3">
    <source>
        <dbReference type="Proteomes" id="UP000830198"/>
    </source>
</evidence>
<dbReference type="Pfam" id="PF01370">
    <property type="entry name" value="Epimerase"/>
    <property type="match status" value="1"/>
</dbReference>
<sequence>MTNNTQSNISGSGIYTILGAGGSIARELTAVLLEEGKHVRLVSRQAKPVNGVSDIIAADITDPLQARRAISGSSIVFLCVGLVYDHKVWQDKWPKIIQNVIEACSEGGIPFIFFDNVYMYGLVDGAMTEDTPHHPRSKKGEIRAMIADKIMQGVKQGNITASIARSADFYGPAADSTSVLNIMVINKLAQGQAANWMGNDQVPHSYTFTPDAGKALYLLASDPSSFNQVWHLPTTNPAPNGKEYVEMVAAALQVKPRYTKLNGFMIRLAGLFNRTIGELHEMMYQTTHPYIFDSTKFERHFNFTPTSYEEGIALTVKSIGDRKK</sequence>